<dbReference type="GO" id="GO:0003677">
    <property type="term" value="F:DNA binding"/>
    <property type="evidence" value="ECO:0007669"/>
    <property type="project" value="InterPro"/>
</dbReference>
<dbReference type="InterPro" id="IPR010093">
    <property type="entry name" value="SinI_DNA-bd"/>
</dbReference>
<sequence length="115" mass="13019">MNPQVSFDNLPQAVKLLHQKLEVVVSKLDTIASQNSKPPEHTFIGVDEAATLLGISKASIYSKVYHNVIPYYKSGGKLYFSKQELLQEILSRRYPKQEEAPARKQPQFERKATSS</sequence>
<feature type="domain" description="Helix-turn-helix" evidence="2">
    <location>
        <begin position="46"/>
        <end position="87"/>
    </location>
</feature>
<organism evidence="3">
    <name type="scientific">Chlorobium phaeobacteroides (strain BS1)</name>
    <dbReference type="NCBI Taxonomy" id="331678"/>
    <lineage>
        <taxon>Bacteria</taxon>
        <taxon>Pseudomonadati</taxon>
        <taxon>Chlorobiota</taxon>
        <taxon>Chlorobiia</taxon>
        <taxon>Chlorobiales</taxon>
        <taxon>Chlorobiaceae</taxon>
        <taxon>Chlorobium/Pelodictyon group</taxon>
        <taxon>Chlorobium</taxon>
    </lineage>
</organism>
<evidence type="ECO:0000259" key="2">
    <source>
        <dbReference type="Pfam" id="PF12728"/>
    </source>
</evidence>
<dbReference type="AlphaFoldDB" id="B3ENB9"/>
<name>B3ENB9_CHLPB</name>
<evidence type="ECO:0000256" key="1">
    <source>
        <dbReference type="SAM" id="MobiDB-lite"/>
    </source>
</evidence>
<protein>
    <submittedName>
        <fullName evidence="3">Mobilizable transposon, xis protein</fullName>
    </submittedName>
</protein>
<dbReference type="EMBL" id="CP001101">
    <property type="protein sequence ID" value="ACE03649.1"/>
    <property type="molecule type" value="Genomic_DNA"/>
</dbReference>
<dbReference type="eggNOG" id="COG3311">
    <property type="taxonomic scope" value="Bacteria"/>
</dbReference>
<dbReference type="InterPro" id="IPR041657">
    <property type="entry name" value="HTH_17"/>
</dbReference>
<evidence type="ECO:0000313" key="3">
    <source>
        <dbReference type="EMBL" id="ACE03649.1"/>
    </source>
</evidence>
<dbReference type="HOGENOM" id="CLU_140176_0_1_10"/>
<accession>B3ENB9</accession>
<dbReference type="KEGG" id="cpb:Cphamn1_0691"/>
<proteinExistence type="predicted"/>
<dbReference type="NCBIfam" id="TIGR01764">
    <property type="entry name" value="excise"/>
    <property type="match status" value="1"/>
</dbReference>
<feature type="region of interest" description="Disordered" evidence="1">
    <location>
        <begin position="95"/>
        <end position="115"/>
    </location>
</feature>
<reference evidence="3" key="1">
    <citation type="submission" date="2008-06" db="EMBL/GenBank/DDBJ databases">
        <title>Complete sequence of Chlorobium phaeobacteroides BS1.</title>
        <authorList>
            <consortium name="US DOE Joint Genome Institute"/>
            <person name="Lucas S."/>
            <person name="Copeland A."/>
            <person name="Lapidus A."/>
            <person name="Glavina del Rio T."/>
            <person name="Dalin E."/>
            <person name="Tice H."/>
            <person name="Bruce D."/>
            <person name="Goodwin L."/>
            <person name="Pitluck S."/>
            <person name="Schmutz J."/>
            <person name="Larimer F."/>
            <person name="Land M."/>
            <person name="Hauser L."/>
            <person name="Kyrpides N."/>
            <person name="Ovchinnikova G."/>
            <person name="Li T."/>
            <person name="Liu Z."/>
            <person name="Zhao F."/>
            <person name="Overmann J."/>
            <person name="Bryant D.A."/>
            <person name="Richardson P."/>
        </authorList>
    </citation>
    <scope>NUCLEOTIDE SEQUENCE [LARGE SCALE GENOMIC DNA]</scope>
    <source>
        <strain evidence="3">BS1</strain>
    </source>
</reference>
<dbReference type="OrthoDB" id="597977at2"/>
<dbReference type="Pfam" id="PF12728">
    <property type="entry name" value="HTH_17"/>
    <property type="match status" value="1"/>
</dbReference>
<gene>
    <name evidence="3" type="ordered locus">Cphamn1_0691</name>
</gene>
<dbReference type="STRING" id="331678.Cphamn1_0691"/>